<feature type="non-terminal residue" evidence="1">
    <location>
        <position position="1"/>
    </location>
</feature>
<feature type="non-terminal residue" evidence="1">
    <location>
        <position position="95"/>
    </location>
</feature>
<keyword evidence="2" id="KW-1185">Reference proteome</keyword>
<dbReference type="Proteomes" id="UP000789901">
    <property type="component" value="Unassembled WGS sequence"/>
</dbReference>
<comment type="caution">
    <text evidence="1">The sequence shown here is derived from an EMBL/GenBank/DDBJ whole genome shotgun (WGS) entry which is preliminary data.</text>
</comment>
<organism evidence="1 2">
    <name type="scientific">Gigaspora margarita</name>
    <dbReference type="NCBI Taxonomy" id="4874"/>
    <lineage>
        <taxon>Eukaryota</taxon>
        <taxon>Fungi</taxon>
        <taxon>Fungi incertae sedis</taxon>
        <taxon>Mucoromycota</taxon>
        <taxon>Glomeromycotina</taxon>
        <taxon>Glomeromycetes</taxon>
        <taxon>Diversisporales</taxon>
        <taxon>Gigasporaceae</taxon>
        <taxon>Gigaspora</taxon>
    </lineage>
</organism>
<accession>A0ABN7XHU5</accession>
<evidence type="ECO:0000313" key="2">
    <source>
        <dbReference type="Proteomes" id="UP000789901"/>
    </source>
</evidence>
<name>A0ABN7XHU5_GIGMA</name>
<protein>
    <submittedName>
        <fullName evidence="1">5761_t:CDS:1</fullName>
    </submittedName>
</protein>
<evidence type="ECO:0000313" key="1">
    <source>
        <dbReference type="EMBL" id="CAG8854600.1"/>
    </source>
</evidence>
<gene>
    <name evidence="1" type="ORF">GMARGA_LOCUS43421</name>
</gene>
<reference evidence="1 2" key="1">
    <citation type="submission" date="2021-06" db="EMBL/GenBank/DDBJ databases">
        <authorList>
            <person name="Kallberg Y."/>
            <person name="Tangrot J."/>
            <person name="Rosling A."/>
        </authorList>
    </citation>
    <scope>NUCLEOTIDE SEQUENCE [LARGE SCALE GENOMIC DNA]</scope>
    <source>
        <strain evidence="1 2">120-4 pot B 10/14</strain>
    </source>
</reference>
<sequence>QEIKKLEGTEIGNIIRQYLTISLKLQDYFQSAASSSQTQVLGSATDNLSHIITPSTVHSVEEIRNNQIEEEQMVVRYDVPKYESADKHKHKETIK</sequence>
<proteinExistence type="predicted"/>
<dbReference type="EMBL" id="CAJVQB010140294">
    <property type="protein sequence ID" value="CAG8854600.1"/>
    <property type="molecule type" value="Genomic_DNA"/>
</dbReference>